<dbReference type="Proteomes" id="UP000799291">
    <property type="component" value="Unassembled WGS sequence"/>
</dbReference>
<proteinExistence type="predicted"/>
<feature type="region of interest" description="Disordered" evidence="1">
    <location>
        <begin position="113"/>
        <end position="132"/>
    </location>
</feature>
<feature type="region of interest" description="Disordered" evidence="1">
    <location>
        <begin position="159"/>
        <end position="213"/>
    </location>
</feature>
<keyword evidence="3" id="KW-1185">Reference proteome</keyword>
<protein>
    <submittedName>
        <fullName evidence="2">Uncharacterized protein</fullName>
    </submittedName>
</protein>
<gene>
    <name evidence="2" type="ORF">K458DRAFT_420227</name>
</gene>
<dbReference type="OrthoDB" id="5395975at2759"/>
<reference evidence="2" key="1">
    <citation type="journal article" date="2020" name="Stud. Mycol.">
        <title>101 Dothideomycetes genomes: a test case for predicting lifestyles and emergence of pathogens.</title>
        <authorList>
            <person name="Haridas S."/>
            <person name="Albert R."/>
            <person name="Binder M."/>
            <person name="Bloem J."/>
            <person name="Labutti K."/>
            <person name="Salamov A."/>
            <person name="Andreopoulos B."/>
            <person name="Baker S."/>
            <person name="Barry K."/>
            <person name="Bills G."/>
            <person name="Bluhm B."/>
            <person name="Cannon C."/>
            <person name="Castanera R."/>
            <person name="Culley D."/>
            <person name="Daum C."/>
            <person name="Ezra D."/>
            <person name="Gonzalez J."/>
            <person name="Henrissat B."/>
            <person name="Kuo A."/>
            <person name="Liang C."/>
            <person name="Lipzen A."/>
            <person name="Lutzoni F."/>
            <person name="Magnuson J."/>
            <person name="Mondo S."/>
            <person name="Nolan M."/>
            <person name="Ohm R."/>
            <person name="Pangilinan J."/>
            <person name="Park H.-J."/>
            <person name="Ramirez L."/>
            <person name="Alfaro M."/>
            <person name="Sun H."/>
            <person name="Tritt A."/>
            <person name="Yoshinaga Y."/>
            <person name="Zwiers L.-H."/>
            <person name="Turgeon B."/>
            <person name="Goodwin S."/>
            <person name="Spatafora J."/>
            <person name="Crous P."/>
            <person name="Grigoriev I."/>
        </authorList>
    </citation>
    <scope>NUCLEOTIDE SEQUENCE</scope>
    <source>
        <strain evidence="2">CBS 122367</strain>
    </source>
</reference>
<feature type="region of interest" description="Disordered" evidence="1">
    <location>
        <begin position="35"/>
        <end position="101"/>
    </location>
</feature>
<feature type="compositionally biased region" description="Polar residues" evidence="1">
    <location>
        <begin position="179"/>
        <end position="201"/>
    </location>
</feature>
<name>A0A6G1IV75_9PLEO</name>
<feature type="compositionally biased region" description="Polar residues" evidence="1">
    <location>
        <begin position="54"/>
        <end position="85"/>
    </location>
</feature>
<sequence length="394" mass="43417">MNEEREILVHISAPATRQKDDLYRELANAYLEFEPHETDDGLSRINPGRGGATPNVNSSKDSYGSFPSQIESGDHSSSQNQANVRLSSSLNEDSELDTSRLGQLERIHARWRRSTAGTGVASVRPSSAKAPLSSAFSDTAFIDDTQLAYQALESQLLDNPSATSQDTSDDESKVARIPSPQSVGDPQSARRTTVQKASLSSDGIEADPSPPHAETSAAIIHHDFPNDPKPQVQSQDPDFQACSFQHLPVEVYPPPPTVTVQAPGKLPSQITRYLGTLKEQNPSRFKPSGKFRALDQDERGHWAVDSSAWPYSLQSRFWTSLAEHVGSGKLGWGVTLHRDASHPRELGLIRLYCWGEIVEHIWLALWLCSEGKISNSGPKWIDAEDHVVIQILER</sequence>
<evidence type="ECO:0000256" key="1">
    <source>
        <dbReference type="SAM" id="MobiDB-lite"/>
    </source>
</evidence>
<dbReference type="EMBL" id="MU005589">
    <property type="protein sequence ID" value="KAF2681851.1"/>
    <property type="molecule type" value="Genomic_DNA"/>
</dbReference>
<evidence type="ECO:0000313" key="3">
    <source>
        <dbReference type="Proteomes" id="UP000799291"/>
    </source>
</evidence>
<evidence type="ECO:0000313" key="2">
    <source>
        <dbReference type="EMBL" id="KAF2681851.1"/>
    </source>
</evidence>
<dbReference type="AlphaFoldDB" id="A0A6G1IV75"/>
<accession>A0A6G1IV75</accession>
<organism evidence="2 3">
    <name type="scientific">Lentithecium fluviatile CBS 122367</name>
    <dbReference type="NCBI Taxonomy" id="1168545"/>
    <lineage>
        <taxon>Eukaryota</taxon>
        <taxon>Fungi</taxon>
        <taxon>Dikarya</taxon>
        <taxon>Ascomycota</taxon>
        <taxon>Pezizomycotina</taxon>
        <taxon>Dothideomycetes</taxon>
        <taxon>Pleosporomycetidae</taxon>
        <taxon>Pleosporales</taxon>
        <taxon>Massarineae</taxon>
        <taxon>Lentitheciaceae</taxon>
        <taxon>Lentithecium</taxon>
    </lineage>
</organism>